<dbReference type="GO" id="GO:0005789">
    <property type="term" value="C:endoplasmic reticulum membrane"/>
    <property type="evidence" value="ECO:0007669"/>
    <property type="project" value="UniProtKB-SubCell"/>
</dbReference>
<accession>A0AAV2JSI9</accession>
<keyword evidence="14" id="KW-1185">Reference proteome</keyword>
<evidence type="ECO:0000256" key="6">
    <source>
        <dbReference type="ARBA" id="ARBA00022989"/>
    </source>
</evidence>
<keyword evidence="8" id="KW-1015">Disulfide bond</keyword>
<comment type="subcellular location">
    <subcellularLocation>
        <location evidence="1">Endoplasmic reticulum membrane</location>
        <topology evidence="1">Single-pass type II membrane protein</topology>
    </subcellularLocation>
</comment>
<keyword evidence="6" id="KW-1133">Transmembrane helix</keyword>
<dbReference type="PANTHER" id="PTHR47844">
    <property type="entry name" value="SYNTHASE CPS1, PUTATIVE (AFU_ORTHOLOGUE AFUA_7G02500)-RELATED"/>
    <property type="match status" value="1"/>
</dbReference>
<organism evidence="13 14">
    <name type="scientific">Knipowitschia caucasica</name>
    <name type="common">Caucasian dwarf goby</name>
    <name type="synonym">Pomatoschistus caucasicus</name>
    <dbReference type="NCBI Taxonomy" id="637954"/>
    <lineage>
        <taxon>Eukaryota</taxon>
        <taxon>Metazoa</taxon>
        <taxon>Chordata</taxon>
        <taxon>Craniata</taxon>
        <taxon>Vertebrata</taxon>
        <taxon>Euteleostomi</taxon>
        <taxon>Actinopterygii</taxon>
        <taxon>Neopterygii</taxon>
        <taxon>Teleostei</taxon>
        <taxon>Neoteleostei</taxon>
        <taxon>Acanthomorphata</taxon>
        <taxon>Gobiaria</taxon>
        <taxon>Gobiiformes</taxon>
        <taxon>Gobioidei</taxon>
        <taxon>Gobiidae</taxon>
        <taxon>Gobiinae</taxon>
        <taxon>Knipowitschia</taxon>
    </lineage>
</organism>
<dbReference type="SUPFAM" id="SSF53448">
    <property type="entry name" value="Nucleotide-diphospho-sugar transferases"/>
    <property type="match status" value="1"/>
</dbReference>
<evidence type="ECO:0000256" key="2">
    <source>
        <dbReference type="ARBA" id="ARBA00010271"/>
    </source>
</evidence>
<dbReference type="GO" id="GO:0016757">
    <property type="term" value="F:glycosyltransferase activity"/>
    <property type="evidence" value="ECO:0007669"/>
    <property type="project" value="UniProtKB-KW"/>
</dbReference>
<feature type="signal peptide" evidence="11">
    <location>
        <begin position="1"/>
        <end position="31"/>
    </location>
</feature>
<evidence type="ECO:0000256" key="10">
    <source>
        <dbReference type="SAM" id="MobiDB-lite"/>
    </source>
</evidence>
<keyword evidence="4" id="KW-0808">Transferase</keyword>
<evidence type="ECO:0000313" key="14">
    <source>
        <dbReference type="Proteomes" id="UP001497482"/>
    </source>
</evidence>
<dbReference type="PANTHER" id="PTHR47844:SF1">
    <property type="entry name" value="EXOSTOSIN-LIKE 2"/>
    <property type="match status" value="1"/>
</dbReference>
<dbReference type="AlphaFoldDB" id="A0AAV2JSI9"/>
<dbReference type="GO" id="GO:1901135">
    <property type="term" value="P:carbohydrate derivative metabolic process"/>
    <property type="evidence" value="ECO:0007669"/>
    <property type="project" value="UniProtKB-ARBA"/>
</dbReference>
<evidence type="ECO:0000256" key="1">
    <source>
        <dbReference type="ARBA" id="ARBA00004648"/>
    </source>
</evidence>
<evidence type="ECO:0000256" key="11">
    <source>
        <dbReference type="SAM" id="SignalP"/>
    </source>
</evidence>
<dbReference type="InterPro" id="IPR029044">
    <property type="entry name" value="Nucleotide-diphossugar_trans"/>
</dbReference>
<evidence type="ECO:0000256" key="4">
    <source>
        <dbReference type="ARBA" id="ARBA00022679"/>
    </source>
</evidence>
<keyword evidence="11" id="KW-0732">Signal</keyword>
<dbReference type="InterPro" id="IPR052427">
    <property type="entry name" value="Glycosyltrans_GT2/GT47"/>
</dbReference>
<dbReference type="Pfam" id="PF09258">
    <property type="entry name" value="Glyco_transf_64"/>
    <property type="match status" value="1"/>
</dbReference>
<feature type="chain" id="PRO_5043651633" description="Glycosyl transferase 64 domain-containing protein" evidence="11">
    <location>
        <begin position="32"/>
        <end position="288"/>
    </location>
</feature>
<evidence type="ECO:0000313" key="13">
    <source>
        <dbReference type="EMBL" id="CAL1579723.1"/>
    </source>
</evidence>
<keyword evidence="9" id="KW-0325">Glycoprotein</keyword>
<keyword evidence="3" id="KW-0328">Glycosyltransferase</keyword>
<name>A0AAV2JSI9_KNICA</name>
<dbReference type="EMBL" id="OZ035836">
    <property type="protein sequence ID" value="CAL1579723.1"/>
    <property type="molecule type" value="Genomic_DNA"/>
</dbReference>
<dbReference type="Proteomes" id="UP001497482">
    <property type="component" value="Chromosome 14"/>
</dbReference>
<feature type="compositionally biased region" description="Basic and acidic residues" evidence="10">
    <location>
        <begin position="52"/>
        <end position="61"/>
    </location>
</feature>
<proteinExistence type="inferred from homology"/>
<evidence type="ECO:0000256" key="8">
    <source>
        <dbReference type="ARBA" id="ARBA00023157"/>
    </source>
</evidence>
<keyword evidence="5" id="KW-0812">Transmembrane</keyword>
<reference evidence="13 14" key="1">
    <citation type="submission" date="2024-04" db="EMBL/GenBank/DDBJ databases">
        <authorList>
            <person name="Waldvogel A.-M."/>
            <person name="Schoenle A."/>
        </authorList>
    </citation>
    <scope>NUCLEOTIDE SEQUENCE [LARGE SCALE GENOMIC DNA]</scope>
</reference>
<feature type="domain" description="Glycosyl transferase 64" evidence="12">
    <location>
        <begin position="73"/>
        <end position="255"/>
    </location>
</feature>
<evidence type="ECO:0000256" key="9">
    <source>
        <dbReference type="ARBA" id="ARBA00023180"/>
    </source>
</evidence>
<feature type="region of interest" description="Disordered" evidence="10">
    <location>
        <begin position="44"/>
        <end position="70"/>
    </location>
</feature>
<gene>
    <name evidence="13" type="ORF">KC01_LOCUS10712</name>
</gene>
<protein>
    <recommendedName>
        <fullName evidence="12">Glycosyl transferase 64 domain-containing protein</fullName>
    </recommendedName>
</protein>
<evidence type="ECO:0000256" key="3">
    <source>
        <dbReference type="ARBA" id="ARBA00022676"/>
    </source>
</evidence>
<sequence length="288" mass="33380">MRLPRLWIAPRRGHLVWPILLVLLLIGVVLMALTPSAEEHQAAHFAKFQRRQQSDTERSENHNQPSVEEESRFTIIMQTYNRTDILLKLLNHCQAMPHLHKIIIVWNNIGKPPPQKLWDSLGPHPIPIIFKPQNNNLMRNRLQPFPEIETDAVLMLDDDTLVSVPDVTFAFSVWKRFQDQIVGFVPRKHVVTDKRIYSYGSFELQNPEISGGDHYSMVLIGAAFFHRRYLQLFEKQDKAVLALVDETQNCDDISLSNRSTCAIWKRMQEADIKECGIDQSIYFSDLTV</sequence>
<evidence type="ECO:0000256" key="5">
    <source>
        <dbReference type="ARBA" id="ARBA00022692"/>
    </source>
</evidence>
<dbReference type="InterPro" id="IPR015338">
    <property type="entry name" value="GT64_dom"/>
</dbReference>
<keyword evidence="7" id="KW-0472">Membrane</keyword>
<comment type="similarity">
    <text evidence="2">Belongs to the glycosyltransferase 47 family.</text>
</comment>
<evidence type="ECO:0000256" key="7">
    <source>
        <dbReference type="ARBA" id="ARBA00023136"/>
    </source>
</evidence>
<evidence type="ECO:0000259" key="12">
    <source>
        <dbReference type="Pfam" id="PF09258"/>
    </source>
</evidence>
<dbReference type="Gene3D" id="3.90.550.10">
    <property type="entry name" value="Spore Coat Polysaccharide Biosynthesis Protein SpsA, Chain A"/>
    <property type="match status" value="1"/>
</dbReference>